<evidence type="ECO:0000313" key="8">
    <source>
        <dbReference type="EMBL" id="PRD52448.1"/>
    </source>
</evidence>
<reference evidence="8 9" key="1">
    <citation type="submission" date="2018-02" db="EMBL/GenBank/DDBJ databases">
        <title>The draft genome of Phyllobacterium myrsinacearum DSM5892.</title>
        <authorList>
            <person name="Li L."/>
            <person name="Liu L."/>
            <person name="Zhang X."/>
            <person name="Wang T."/>
        </authorList>
    </citation>
    <scope>NUCLEOTIDE SEQUENCE [LARGE SCALE GENOMIC DNA]</scope>
    <source>
        <strain evidence="8 9">DSM 5892</strain>
    </source>
</reference>
<keyword evidence="4" id="KW-0804">Transcription</keyword>
<evidence type="ECO:0000256" key="3">
    <source>
        <dbReference type="ARBA" id="ARBA00023082"/>
    </source>
</evidence>
<feature type="domain" description="RNA polymerase sigma factor 70 region 4 type 2" evidence="7">
    <location>
        <begin position="111"/>
        <end position="155"/>
    </location>
</feature>
<dbReference type="EMBL" id="PVBT01000004">
    <property type="protein sequence ID" value="PRD52448.1"/>
    <property type="molecule type" value="Genomic_DNA"/>
</dbReference>
<evidence type="ECO:0000256" key="1">
    <source>
        <dbReference type="ARBA" id="ARBA00010641"/>
    </source>
</evidence>
<dbReference type="NCBIfam" id="NF009164">
    <property type="entry name" value="PRK12511.1"/>
    <property type="match status" value="1"/>
</dbReference>
<dbReference type="Pfam" id="PF08281">
    <property type="entry name" value="Sigma70_r4_2"/>
    <property type="match status" value="1"/>
</dbReference>
<dbReference type="GO" id="GO:0016987">
    <property type="term" value="F:sigma factor activity"/>
    <property type="evidence" value="ECO:0007669"/>
    <property type="project" value="UniProtKB-KW"/>
</dbReference>
<dbReference type="InterPro" id="IPR014284">
    <property type="entry name" value="RNA_pol_sigma-70_dom"/>
</dbReference>
<accession>A0A2S9JHH4</accession>
<dbReference type="InterPro" id="IPR013324">
    <property type="entry name" value="RNA_pol_sigma_r3/r4-like"/>
</dbReference>
<dbReference type="SUPFAM" id="SSF88946">
    <property type="entry name" value="Sigma2 domain of RNA polymerase sigma factors"/>
    <property type="match status" value="1"/>
</dbReference>
<evidence type="ECO:0000256" key="4">
    <source>
        <dbReference type="ARBA" id="ARBA00023163"/>
    </source>
</evidence>
<dbReference type="InterPro" id="IPR007627">
    <property type="entry name" value="RNA_pol_sigma70_r2"/>
</dbReference>
<gene>
    <name evidence="8" type="ORF">C5750_16320</name>
</gene>
<dbReference type="AlphaFoldDB" id="A0A2S9JHH4"/>
<name>A0A2S9JHH4_9HYPH</name>
<sequence>MKPPKPRFDVVGQLGSLRRYARSLTRNDADAEDLVQDTLLRAYERRSGFRHGNTLRGWLLSILHNRFIDVKRSSAVETRTLEAAYSLADTAIDAPQEHSVRLGQVKDAFFALPEEQRSALHLVAIEGLSYEEAASTLNIPVGTLMSRISRARTALRSHESDRQSGKAGHLKIVGGRDDRND</sequence>
<keyword evidence="2" id="KW-0805">Transcription regulation</keyword>
<dbReference type="OrthoDB" id="9797134at2"/>
<proteinExistence type="inferred from homology"/>
<dbReference type="CDD" id="cd06171">
    <property type="entry name" value="Sigma70_r4"/>
    <property type="match status" value="1"/>
</dbReference>
<dbReference type="RefSeq" id="WP_105734957.1">
    <property type="nucleotide sequence ID" value="NZ_PVBT01000004.1"/>
</dbReference>
<organism evidence="8 9">
    <name type="scientific">Phyllobacterium myrsinacearum</name>
    <dbReference type="NCBI Taxonomy" id="28101"/>
    <lineage>
        <taxon>Bacteria</taxon>
        <taxon>Pseudomonadati</taxon>
        <taxon>Pseudomonadota</taxon>
        <taxon>Alphaproteobacteria</taxon>
        <taxon>Hyphomicrobiales</taxon>
        <taxon>Phyllobacteriaceae</taxon>
        <taxon>Phyllobacterium</taxon>
    </lineage>
</organism>
<protein>
    <submittedName>
        <fullName evidence="8">RNA polymerase subunit sigma</fullName>
    </submittedName>
</protein>
<dbReference type="InterPro" id="IPR013325">
    <property type="entry name" value="RNA_pol_sigma_r2"/>
</dbReference>
<dbReference type="Gene3D" id="1.10.10.10">
    <property type="entry name" value="Winged helix-like DNA-binding domain superfamily/Winged helix DNA-binding domain"/>
    <property type="match status" value="1"/>
</dbReference>
<dbReference type="SUPFAM" id="SSF88659">
    <property type="entry name" value="Sigma3 and sigma4 domains of RNA polymerase sigma factors"/>
    <property type="match status" value="1"/>
</dbReference>
<comment type="caution">
    <text evidence="8">The sequence shown here is derived from an EMBL/GenBank/DDBJ whole genome shotgun (WGS) entry which is preliminary data.</text>
</comment>
<dbReference type="PANTHER" id="PTHR43133:SF25">
    <property type="entry name" value="RNA POLYMERASE SIGMA FACTOR RFAY-RELATED"/>
    <property type="match status" value="1"/>
</dbReference>
<comment type="similarity">
    <text evidence="1">Belongs to the sigma-70 factor family. ECF subfamily.</text>
</comment>
<evidence type="ECO:0000259" key="7">
    <source>
        <dbReference type="Pfam" id="PF08281"/>
    </source>
</evidence>
<dbReference type="GO" id="GO:0006352">
    <property type="term" value="P:DNA-templated transcription initiation"/>
    <property type="evidence" value="ECO:0007669"/>
    <property type="project" value="InterPro"/>
</dbReference>
<dbReference type="Proteomes" id="UP000238563">
    <property type="component" value="Unassembled WGS sequence"/>
</dbReference>
<keyword evidence="3" id="KW-0731">Sigma factor</keyword>
<dbReference type="PANTHER" id="PTHR43133">
    <property type="entry name" value="RNA POLYMERASE ECF-TYPE SIGMA FACTO"/>
    <property type="match status" value="1"/>
</dbReference>
<feature type="domain" description="RNA polymerase sigma-70 region 2" evidence="6">
    <location>
        <begin position="16"/>
        <end position="73"/>
    </location>
</feature>
<evidence type="ECO:0000313" key="9">
    <source>
        <dbReference type="Proteomes" id="UP000238563"/>
    </source>
</evidence>
<evidence type="ECO:0000256" key="2">
    <source>
        <dbReference type="ARBA" id="ARBA00023015"/>
    </source>
</evidence>
<dbReference type="Pfam" id="PF04542">
    <property type="entry name" value="Sigma70_r2"/>
    <property type="match status" value="1"/>
</dbReference>
<feature type="region of interest" description="Disordered" evidence="5">
    <location>
        <begin position="155"/>
        <end position="181"/>
    </location>
</feature>
<dbReference type="InterPro" id="IPR036388">
    <property type="entry name" value="WH-like_DNA-bd_sf"/>
</dbReference>
<keyword evidence="9" id="KW-1185">Reference proteome</keyword>
<dbReference type="InterPro" id="IPR039425">
    <property type="entry name" value="RNA_pol_sigma-70-like"/>
</dbReference>
<dbReference type="InterPro" id="IPR013249">
    <property type="entry name" value="RNA_pol_sigma70_r4_t2"/>
</dbReference>
<evidence type="ECO:0000256" key="5">
    <source>
        <dbReference type="SAM" id="MobiDB-lite"/>
    </source>
</evidence>
<dbReference type="NCBIfam" id="TIGR02937">
    <property type="entry name" value="sigma70-ECF"/>
    <property type="match status" value="1"/>
</dbReference>
<evidence type="ECO:0000259" key="6">
    <source>
        <dbReference type="Pfam" id="PF04542"/>
    </source>
</evidence>
<dbReference type="Gene3D" id="1.10.1740.10">
    <property type="match status" value="1"/>
</dbReference>
<dbReference type="GO" id="GO:0003677">
    <property type="term" value="F:DNA binding"/>
    <property type="evidence" value="ECO:0007669"/>
    <property type="project" value="InterPro"/>
</dbReference>